<comment type="caution">
    <text evidence="6">The sequence shown here is derived from an EMBL/GenBank/DDBJ whole genome shotgun (WGS) entry which is preliminary data.</text>
</comment>
<accession>A0AAN6UBF5</accession>
<dbReference type="InterPro" id="IPR022093">
    <property type="entry name" value="Rad26-like_helical"/>
</dbReference>
<dbReference type="InterPro" id="IPR048379">
    <property type="entry name" value="Rad26-like_C"/>
</dbReference>
<feature type="compositionally biased region" description="Pro residues" evidence="2">
    <location>
        <begin position="141"/>
        <end position="154"/>
    </location>
</feature>
<evidence type="ECO:0000313" key="7">
    <source>
        <dbReference type="Proteomes" id="UP001304895"/>
    </source>
</evidence>
<dbReference type="Pfam" id="PF21048">
    <property type="entry name" value="Rad26-like_N"/>
    <property type="match status" value="1"/>
</dbReference>
<evidence type="ECO:0008006" key="8">
    <source>
        <dbReference type="Google" id="ProtNLM"/>
    </source>
</evidence>
<feature type="region of interest" description="Disordered" evidence="2">
    <location>
        <begin position="35"/>
        <end position="94"/>
    </location>
</feature>
<reference evidence="6" key="1">
    <citation type="journal article" date="2023" name="Mol. Phylogenet. Evol.">
        <title>Genome-scale phylogeny and comparative genomics of the fungal order Sordariales.</title>
        <authorList>
            <person name="Hensen N."/>
            <person name="Bonometti L."/>
            <person name="Westerberg I."/>
            <person name="Brannstrom I.O."/>
            <person name="Guillou S."/>
            <person name="Cros-Aarteil S."/>
            <person name="Calhoun S."/>
            <person name="Haridas S."/>
            <person name="Kuo A."/>
            <person name="Mondo S."/>
            <person name="Pangilinan J."/>
            <person name="Riley R."/>
            <person name="LaButti K."/>
            <person name="Andreopoulos B."/>
            <person name="Lipzen A."/>
            <person name="Chen C."/>
            <person name="Yan M."/>
            <person name="Daum C."/>
            <person name="Ng V."/>
            <person name="Clum A."/>
            <person name="Steindorff A."/>
            <person name="Ohm R.A."/>
            <person name="Martin F."/>
            <person name="Silar P."/>
            <person name="Natvig D.O."/>
            <person name="Lalanne C."/>
            <person name="Gautier V."/>
            <person name="Ament-Velasquez S.L."/>
            <person name="Kruys A."/>
            <person name="Hutchinson M.I."/>
            <person name="Powell A.J."/>
            <person name="Barry K."/>
            <person name="Miller A.N."/>
            <person name="Grigoriev I.V."/>
            <person name="Debuchy R."/>
            <person name="Gladieux P."/>
            <person name="Hiltunen Thoren M."/>
            <person name="Johannesson H."/>
        </authorList>
    </citation>
    <scope>NUCLEOTIDE SEQUENCE</scope>
    <source>
        <strain evidence="6">CBS 123565</strain>
    </source>
</reference>
<protein>
    <recommendedName>
        <fullName evidence="8">DNA repair protein Rad26</fullName>
    </recommendedName>
</protein>
<organism evidence="6 7">
    <name type="scientific">Trichocladium antarcticum</name>
    <dbReference type="NCBI Taxonomy" id="1450529"/>
    <lineage>
        <taxon>Eukaryota</taxon>
        <taxon>Fungi</taxon>
        <taxon>Dikarya</taxon>
        <taxon>Ascomycota</taxon>
        <taxon>Pezizomycotina</taxon>
        <taxon>Sordariomycetes</taxon>
        <taxon>Sordariomycetidae</taxon>
        <taxon>Sordariales</taxon>
        <taxon>Chaetomiaceae</taxon>
        <taxon>Trichocladium</taxon>
    </lineage>
</organism>
<feature type="compositionally biased region" description="Pro residues" evidence="2">
    <location>
        <begin position="69"/>
        <end position="79"/>
    </location>
</feature>
<evidence type="ECO:0000256" key="1">
    <source>
        <dbReference type="SAM" id="Coils"/>
    </source>
</evidence>
<dbReference type="EMBL" id="MU853446">
    <property type="protein sequence ID" value="KAK4129943.1"/>
    <property type="molecule type" value="Genomic_DNA"/>
</dbReference>
<reference evidence="6" key="2">
    <citation type="submission" date="2023-05" db="EMBL/GenBank/DDBJ databases">
        <authorList>
            <consortium name="Lawrence Berkeley National Laboratory"/>
            <person name="Steindorff A."/>
            <person name="Hensen N."/>
            <person name="Bonometti L."/>
            <person name="Westerberg I."/>
            <person name="Brannstrom I.O."/>
            <person name="Guillou S."/>
            <person name="Cros-Aarteil S."/>
            <person name="Calhoun S."/>
            <person name="Haridas S."/>
            <person name="Kuo A."/>
            <person name="Mondo S."/>
            <person name="Pangilinan J."/>
            <person name="Riley R."/>
            <person name="Labutti K."/>
            <person name="Andreopoulos B."/>
            <person name="Lipzen A."/>
            <person name="Chen C."/>
            <person name="Yanf M."/>
            <person name="Daum C."/>
            <person name="Ng V."/>
            <person name="Clum A."/>
            <person name="Ohm R."/>
            <person name="Martin F."/>
            <person name="Silar P."/>
            <person name="Natvig D."/>
            <person name="Lalanne C."/>
            <person name="Gautier V."/>
            <person name="Ament-Velasquez S.L."/>
            <person name="Kruys A."/>
            <person name="Hutchinson M.I."/>
            <person name="Powell A.J."/>
            <person name="Barry K."/>
            <person name="Miller A.N."/>
            <person name="Grigoriev I.V."/>
            <person name="Debuchy R."/>
            <person name="Gladieux P."/>
            <person name="Thoren M.H."/>
            <person name="Johannesson H."/>
        </authorList>
    </citation>
    <scope>NUCLEOTIDE SEQUENCE</scope>
    <source>
        <strain evidence="6">CBS 123565</strain>
    </source>
</reference>
<keyword evidence="1" id="KW-0175">Coiled coil</keyword>
<dbReference type="Pfam" id="PF12331">
    <property type="entry name" value="Rad26-like_helical_rpts"/>
    <property type="match status" value="1"/>
</dbReference>
<dbReference type="Proteomes" id="UP001304895">
    <property type="component" value="Unassembled WGS sequence"/>
</dbReference>
<feature type="compositionally biased region" description="Acidic residues" evidence="2">
    <location>
        <begin position="52"/>
        <end position="63"/>
    </location>
</feature>
<evidence type="ECO:0000259" key="3">
    <source>
        <dbReference type="Pfam" id="PF12331"/>
    </source>
</evidence>
<evidence type="ECO:0000259" key="4">
    <source>
        <dbReference type="Pfam" id="PF21046"/>
    </source>
</evidence>
<name>A0AAN6UBF5_9PEZI</name>
<feature type="coiled-coil region" evidence="1">
    <location>
        <begin position="189"/>
        <end position="216"/>
    </location>
</feature>
<dbReference type="Pfam" id="PF21046">
    <property type="entry name" value="Rad26-like_C"/>
    <property type="match status" value="1"/>
</dbReference>
<sequence>MDEFSDDDFDNLNESVLQQLENNAIQSTQAQKLAQLQAQQAPQPQHNISEYGFDDDDFDDTVVIDELAQPPPRPLPEPALPIQQSRPGTGLATTQRWNQHLQPSRALYPSRPQYPAPPQRSVPQPLPSQRYPQPQPSQRYHPPPQSGRPQPPPQQSQFSRPPLPIPRPYSVQQSPLLHLAGPGQQNEIIAALQARLSELQSDVTAAKGEAAILRSKYDKTQATHDAEVARLKKQNAEQISKQERIVEAARAAERTATTELQFARQDLREELGRGKPKRRDGPATPKKNRTWGVADGFDGVEILPSPTKGQSLRRKDSRPASLPPSERTPTKGKRKRPTVNSPTFALETHSGDAVLGDGHTADAPSVPFLGAPGRAPFDFLKLVLDHSALRGQPPTFDLFSRFAFPSDPCQTFAAIVFQKLPQMGDPREPLRLLSDFAELVVDMWHRCLSERYHAPIYYLAALVLYTLELNAVDVAPHIISSLVPVCATTCRLVALPRCNSMDGNLSDHPDAVVRQLCLDIDVTQCLSLLYLAALGCLSPLSTESDVSDSPSPSPQSQFWRTMELDFVLVMLSPKNPQADWLGMMSLLWTSVASDSIGPIPSSATDMSSNPAGARIPAAVAATMIDCVSSFLCEPPRWASPGSANEIVARSAALKTLVIFAASPFGALQTAGSDVAIPRLVTVLCWAIDRLYDMDAALPPGNAYRGKMQANGRQTETEYGRHLDKQDSSLANDMDEDGVDRETRADGPGGPPVARSLGSVEGEPDSVPLLCRFIAQATRLLHFLVTDPRTADVANTATKLAASHGGSQRHLLTLARLTFAEEDLVLEAGIDAETTELAQELLELAVTPDEGEEVAAMFGD</sequence>
<feature type="compositionally biased region" description="Polar residues" evidence="2">
    <location>
        <begin position="82"/>
        <end position="94"/>
    </location>
</feature>
<feature type="domain" description="Rad26-like C-terminal" evidence="4">
    <location>
        <begin position="794"/>
        <end position="857"/>
    </location>
</feature>
<evidence type="ECO:0000256" key="2">
    <source>
        <dbReference type="SAM" id="MobiDB-lite"/>
    </source>
</evidence>
<evidence type="ECO:0000259" key="5">
    <source>
        <dbReference type="Pfam" id="PF21048"/>
    </source>
</evidence>
<dbReference type="AlphaFoldDB" id="A0AAN6UBF5"/>
<feature type="region of interest" description="Disordered" evidence="2">
    <location>
        <begin position="704"/>
        <end position="759"/>
    </location>
</feature>
<feature type="compositionally biased region" description="Pro residues" evidence="2">
    <location>
        <begin position="112"/>
        <end position="126"/>
    </location>
</feature>
<feature type="region of interest" description="Disordered" evidence="2">
    <location>
        <begin position="106"/>
        <end position="170"/>
    </location>
</feature>
<gene>
    <name evidence="6" type="ORF">BT67DRAFT_411848</name>
</gene>
<evidence type="ECO:0000313" key="6">
    <source>
        <dbReference type="EMBL" id="KAK4129943.1"/>
    </source>
</evidence>
<proteinExistence type="predicted"/>
<dbReference type="InterPro" id="IPR048380">
    <property type="entry name" value="Rad26-like_N"/>
</dbReference>
<feature type="compositionally biased region" description="Low complexity" evidence="2">
    <location>
        <begin position="35"/>
        <end position="45"/>
    </location>
</feature>
<feature type="domain" description="Rad26-like N-terminal" evidence="5">
    <location>
        <begin position="379"/>
        <end position="426"/>
    </location>
</feature>
<feature type="region of interest" description="Disordered" evidence="2">
    <location>
        <begin position="256"/>
        <end position="344"/>
    </location>
</feature>
<feature type="domain" description="Rad26-like helical repeats" evidence="3">
    <location>
        <begin position="485"/>
        <end position="784"/>
    </location>
</feature>
<feature type="compositionally biased region" description="Basic and acidic residues" evidence="2">
    <location>
        <begin position="714"/>
        <end position="726"/>
    </location>
</feature>
<keyword evidence="7" id="KW-1185">Reference proteome</keyword>
<feature type="compositionally biased region" description="Low complexity" evidence="2">
    <location>
        <begin position="127"/>
        <end position="140"/>
    </location>
</feature>